<dbReference type="EMBL" id="BK015357">
    <property type="protein sequence ID" value="DAE02978.1"/>
    <property type="molecule type" value="Genomic_DNA"/>
</dbReference>
<protein>
    <submittedName>
        <fullName evidence="1">Major capsid protein</fullName>
    </submittedName>
</protein>
<proteinExistence type="predicted"/>
<sequence>MAAPANMTTTAQFSTSIREVDFVTQFQKNWDALRTILGIMRPIRKAPGTKLVSYKATVDGGLQGGATVGEGEDIPLTKTKVEPVAYGDITMEKYAKAVTIEAVAKYGAEVAVERTDTAFRNELQKKVLTDFYTFLKTGKLVGTQKTWQRALAIAKGAVLKRFANDNLDVTEVVGFANIMDFYDYLGDKEITVQTEFGLSYVKNFLGYSTLFLLPDAYIAQKQVIAVPVENIDLYYVDPADSDFAKLGLSYTVAGETNLIGYHAEGNYKNATGETYAIMGMKLWAEYLDGIAVVTVGTSNTEPAVAAAESAEK</sequence>
<evidence type="ECO:0000313" key="1">
    <source>
        <dbReference type="EMBL" id="DAE02978.1"/>
    </source>
</evidence>
<name>A0A8S5P7L4_9CAUD</name>
<accession>A0A8S5P7L4</accession>
<organism evidence="1">
    <name type="scientific">Siphoviridae sp. ct0Ci105</name>
    <dbReference type="NCBI Taxonomy" id="2825292"/>
    <lineage>
        <taxon>Viruses</taxon>
        <taxon>Duplodnaviria</taxon>
        <taxon>Heunggongvirae</taxon>
        <taxon>Uroviricota</taxon>
        <taxon>Caudoviricetes</taxon>
    </lineage>
</organism>
<reference evidence="1" key="1">
    <citation type="journal article" date="2021" name="Proc. Natl. Acad. Sci. U.S.A.">
        <title>A Catalog of Tens of Thousands of Viruses from Human Metagenomes Reveals Hidden Associations with Chronic Diseases.</title>
        <authorList>
            <person name="Tisza M.J."/>
            <person name="Buck C.B."/>
        </authorList>
    </citation>
    <scope>NUCLEOTIDE SEQUENCE</scope>
    <source>
        <strain evidence="1">Ct0Ci105</strain>
    </source>
</reference>